<keyword evidence="3" id="KW-0064">Aspartyl protease</keyword>
<feature type="active site" evidence="6">
    <location>
        <position position="339"/>
    </location>
</feature>
<feature type="signal peptide" evidence="7">
    <location>
        <begin position="1"/>
        <end position="23"/>
    </location>
</feature>
<dbReference type="Gene3D" id="2.40.70.10">
    <property type="entry name" value="Acid Proteases"/>
    <property type="match status" value="2"/>
</dbReference>
<evidence type="ECO:0000256" key="7">
    <source>
        <dbReference type="SAM" id="SignalP"/>
    </source>
</evidence>
<organism evidence="9">
    <name type="scientific">Populus alba</name>
    <name type="common">White poplar</name>
    <dbReference type="NCBI Taxonomy" id="43335"/>
    <lineage>
        <taxon>Eukaryota</taxon>
        <taxon>Viridiplantae</taxon>
        <taxon>Streptophyta</taxon>
        <taxon>Embryophyta</taxon>
        <taxon>Tracheophyta</taxon>
        <taxon>Spermatophyta</taxon>
        <taxon>Magnoliopsida</taxon>
        <taxon>eudicotyledons</taxon>
        <taxon>Gunneridae</taxon>
        <taxon>Pentapetalae</taxon>
        <taxon>rosids</taxon>
        <taxon>fabids</taxon>
        <taxon>Malpighiales</taxon>
        <taxon>Salicaceae</taxon>
        <taxon>Saliceae</taxon>
        <taxon>Populus</taxon>
    </lineage>
</organism>
<feature type="chain" id="PRO_5020504936" description="Peptidase A1 domain-containing protein" evidence="7">
    <location>
        <begin position="24"/>
        <end position="470"/>
    </location>
</feature>
<dbReference type="InterPro" id="IPR001461">
    <property type="entry name" value="Aspartic_peptidase_A1"/>
</dbReference>
<keyword evidence="4" id="KW-0378">Hydrolase</keyword>
<comment type="caution">
    <text evidence="9">The sequence shown here is derived from an EMBL/GenBank/DDBJ whole genome shotgun (WGS) entry which is preliminary data.</text>
</comment>
<proteinExistence type="inferred from homology"/>
<dbReference type="InterPro" id="IPR021109">
    <property type="entry name" value="Peptidase_aspartic_dom_sf"/>
</dbReference>
<evidence type="ECO:0000259" key="8">
    <source>
        <dbReference type="PROSITE" id="PS51767"/>
    </source>
</evidence>
<evidence type="ECO:0000256" key="6">
    <source>
        <dbReference type="PIRSR" id="PIRSR601461-1"/>
    </source>
</evidence>
<accession>A0A4U5PMW0</accession>
<evidence type="ECO:0000256" key="3">
    <source>
        <dbReference type="ARBA" id="ARBA00022750"/>
    </source>
</evidence>
<dbReference type="Pfam" id="PF14541">
    <property type="entry name" value="TAXi_C"/>
    <property type="match status" value="1"/>
</dbReference>
<gene>
    <name evidence="9" type="ORF">D5086_0000202440</name>
</gene>
<dbReference type="InterPro" id="IPR051708">
    <property type="entry name" value="Plant_Aspart_Prot_A1"/>
</dbReference>
<dbReference type="FunFam" id="2.40.70.10:FF:000034">
    <property type="entry name" value="Aspartyl protease family protein"/>
    <property type="match status" value="1"/>
</dbReference>
<dbReference type="PANTHER" id="PTHR47967">
    <property type="entry name" value="OS07G0603500 PROTEIN-RELATED"/>
    <property type="match status" value="1"/>
</dbReference>
<dbReference type="STRING" id="43335.A0A4U5PMW0"/>
<dbReference type="GO" id="GO:0004190">
    <property type="term" value="F:aspartic-type endopeptidase activity"/>
    <property type="evidence" value="ECO:0007669"/>
    <property type="project" value="UniProtKB-KW"/>
</dbReference>
<dbReference type="PANTHER" id="PTHR47967:SF36">
    <property type="entry name" value="PEPTIDASE A1 DOMAIN-CONTAINING PROTEIN"/>
    <property type="match status" value="1"/>
</dbReference>
<dbReference type="CDD" id="cd05476">
    <property type="entry name" value="pepsin_A_like_plant"/>
    <property type="match status" value="1"/>
</dbReference>
<feature type="domain" description="Peptidase A1" evidence="8">
    <location>
        <begin position="84"/>
        <end position="465"/>
    </location>
</feature>
<dbReference type="Pfam" id="PF14543">
    <property type="entry name" value="TAXi_N"/>
    <property type="match status" value="1"/>
</dbReference>
<keyword evidence="2" id="KW-0645">Protease</keyword>
<dbReference type="PROSITE" id="PS51767">
    <property type="entry name" value="PEPTIDASE_A1"/>
    <property type="match status" value="1"/>
</dbReference>
<dbReference type="GO" id="GO:0006508">
    <property type="term" value="P:proteolysis"/>
    <property type="evidence" value="ECO:0007669"/>
    <property type="project" value="UniProtKB-KW"/>
</dbReference>
<reference evidence="9" key="1">
    <citation type="submission" date="2018-10" db="EMBL/GenBank/DDBJ databases">
        <title>Population genomic analysis revealed the cold adaptation of white poplar.</title>
        <authorList>
            <person name="Liu Y.-J."/>
        </authorList>
    </citation>
    <scope>NUCLEOTIDE SEQUENCE [LARGE SCALE GENOMIC DNA]</scope>
    <source>
        <strain evidence="9">PAL-ZL1</strain>
    </source>
</reference>
<evidence type="ECO:0000256" key="2">
    <source>
        <dbReference type="ARBA" id="ARBA00022670"/>
    </source>
</evidence>
<dbReference type="PRINTS" id="PR00792">
    <property type="entry name" value="PEPSIN"/>
</dbReference>
<dbReference type="EMBL" id="RCHU01000668">
    <property type="protein sequence ID" value="TKR98507.1"/>
    <property type="molecule type" value="Genomic_DNA"/>
</dbReference>
<dbReference type="InterPro" id="IPR032861">
    <property type="entry name" value="TAXi_N"/>
</dbReference>
<dbReference type="InterPro" id="IPR033121">
    <property type="entry name" value="PEPTIDASE_A1"/>
</dbReference>
<dbReference type="GO" id="GO:0005576">
    <property type="term" value="C:extracellular region"/>
    <property type="evidence" value="ECO:0007669"/>
    <property type="project" value="TreeGrafter"/>
</dbReference>
<comment type="similarity">
    <text evidence="1">Belongs to the peptidase A1 family.</text>
</comment>
<name>A0A4U5PMW0_POPAL</name>
<dbReference type="SUPFAM" id="SSF50630">
    <property type="entry name" value="Acid proteases"/>
    <property type="match status" value="1"/>
</dbReference>
<dbReference type="InterPro" id="IPR034161">
    <property type="entry name" value="Pepsin-like_plant"/>
</dbReference>
<feature type="active site" evidence="6">
    <location>
        <position position="102"/>
    </location>
</feature>
<evidence type="ECO:0000313" key="9">
    <source>
        <dbReference type="EMBL" id="TKR98507.1"/>
    </source>
</evidence>
<dbReference type="AlphaFoldDB" id="A0A4U5PMW0"/>
<evidence type="ECO:0000256" key="5">
    <source>
        <dbReference type="ARBA" id="ARBA00023180"/>
    </source>
</evidence>
<keyword evidence="5" id="KW-0325">Glycoprotein</keyword>
<dbReference type="InterPro" id="IPR032799">
    <property type="entry name" value="TAXi_C"/>
</dbReference>
<evidence type="ECO:0000256" key="1">
    <source>
        <dbReference type="ARBA" id="ARBA00007447"/>
    </source>
</evidence>
<sequence length="470" mass="51583">MVSVSSSLLYCLSLLSLFPIISSSITIPLQHPQTNQIPFQDQYQKLNHLVNTSLARARHLKNPQTTPATTTTTAPLFSHSYGGYSVSLSFGTPPQTLSFIMDTGSDIVWFPCTSHYLCKHCSFSSSSSSSSSSSPSSRIQPFIPKESSSSKLLGCKNPKCSWIHHSSITCDQDCSIKSCLNQTCPPYMIFYGSGTTGGVALSETLHLHSLSKPNFLVGCSVFSSHQPAGIAGFGRGLSSLPSQLGLGKFSYCLLSHRFDDDTKKSSSLVLDIEQLDSDKKTNALLYTPFVKNPKVANKSSFSVYYYLGLRRITVGGHHVKVPYKYLSPGEDGNGGVIIDSGTTFTFMAREAFEPLSDEFIRQIKDYRRVKEIEDVIGLRPCFNVSDAKTVSFPELRLYFKGGADVALPVENYFAFVGGEVACLTVVTDGVAGPERMGGPGMILGNFQMQNFYVEYDLRNERLGFKQEKCK</sequence>
<evidence type="ECO:0000256" key="4">
    <source>
        <dbReference type="ARBA" id="ARBA00022801"/>
    </source>
</evidence>
<protein>
    <recommendedName>
        <fullName evidence="8">Peptidase A1 domain-containing protein</fullName>
    </recommendedName>
</protein>
<keyword evidence="7" id="KW-0732">Signal</keyword>